<dbReference type="InterPro" id="IPR004167">
    <property type="entry name" value="PSBD"/>
</dbReference>
<reference evidence="7 8" key="1">
    <citation type="submission" date="2017-12" db="EMBL/GenBank/DDBJ databases">
        <authorList>
            <person name="Paulsen S."/>
            <person name="Gram L.K."/>
        </authorList>
    </citation>
    <scope>NUCLEOTIDE SEQUENCE [LARGE SCALE GENOMIC DNA]</scope>
    <source>
        <strain evidence="7 8">S1189</strain>
    </source>
</reference>
<dbReference type="GO" id="GO:0005737">
    <property type="term" value="C:cytoplasm"/>
    <property type="evidence" value="ECO:0007669"/>
    <property type="project" value="TreeGrafter"/>
</dbReference>
<dbReference type="RefSeq" id="WP_171044101.1">
    <property type="nucleotide sequence ID" value="NZ_PNCM01000426.1"/>
</dbReference>
<evidence type="ECO:0000256" key="5">
    <source>
        <dbReference type="SAM" id="MobiDB-lite"/>
    </source>
</evidence>
<dbReference type="PROSITE" id="PS51826">
    <property type="entry name" value="PSBD"/>
    <property type="match status" value="1"/>
</dbReference>
<dbReference type="EC" id="2.3.1.12" evidence="7"/>
<evidence type="ECO:0000256" key="4">
    <source>
        <dbReference type="ARBA" id="ARBA00023315"/>
    </source>
</evidence>
<evidence type="ECO:0000313" key="7">
    <source>
        <dbReference type="EMBL" id="TMP74525.1"/>
    </source>
</evidence>
<keyword evidence="7" id="KW-0670">Pyruvate</keyword>
<feature type="domain" description="Peripheral subunit-binding (PSBD)" evidence="6">
    <location>
        <begin position="33"/>
        <end position="70"/>
    </location>
</feature>
<dbReference type="InterPro" id="IPR036625">
    <property type="entry name" value="E3-bd_dom_sf"/>
</dbReference>
<reference evidence="8" key="2">
    <citation type="submission" date="2019-06" db="EMBL/GenBank/DDBJ databases">
        <title>Co-occurence of chitin degradation, pigmentation and bioactivity in marine Pseudoalteromonas.</title>
        <authorList>
            <person name="Sonnenschein E.C."/>
            <person name="Bech P.K."/>
        </authorList>
    </citation>
    <scope>NUCLEOTIDE SEQUENCE [LARGE SCALE GENOMIC DNA]</scope>
    <source>
        <strain evidence="8">S1189</strain>
    </source>
</reference>
<accession>A0A5S3YKG9</accession>
<dbReference type="Pfam" id="PF02817">
    <property type="entry name" value="E3_binding"/>
    <property type="match status" value="1"/>
</dbReference>
<dbReference type="PANTHER" id="PTHR43178">
    <property type="entry name" value="DIHYDROLIPOAMIDE ACETYLTRANSFERASE COMPONENT OF PYRUVATE DEHYDROGENASE COMPLEX"/>
    <property type="match status" value="1"/>
</dbReference>
<comment type="cofactor">
    <cofactor evidence="1">
        <name>(R)-lipoate</name>
        <dbReference type="ChEBI" id="CHEBI:83088"/>
    </cofactor>
</comment>
<feature type="region of interest" description="Disordered" evidence="5">
    <location>
        <begin position="1"/>
        <end position="29"/>
    </location>
</feature>
<dbReference type="Proteomes" id="UP000307362">
    <property type="component" value="Unassembled WGS sequence"/>
</dbReference>
<comment type="similarity">
    <text evidence="2">Belongs to the 2-oxoacid dehydrogenase family.</text>
</comment>
<keyword evidence="3 7" id="KW-0808">Transferase</keyword>
<keyword evidence="4 7" id="KW-0012">Acyltransferase</keyword>
<feature type="non-terminal residue" evidence="7">
    <location>
        <position position="1"/>
    </location>
</feature>
<evidence type="ECO:0000256" key="2">
    <source>
        <dbReference type="ARBA" id="ARBA00007317"/>
    </source>
</evidence>
<sequence length="110" mass="11688">AESKPAAQAESKPTAAPEKASAESFENNSAYAHASPVVRRLAREFGINLANVKGTGRKNRVVKEEVQNYVKQLVKQVESGQVPAAKGNAGGGELGLIPWPKVDFAKFGEI</sequence>
<dbReference type="FunFam" id="4.10.320.10:FF:000003">
    <property type="entry name" value="Acetyltransferase component of pyruvate dehydrogenase complex"/>
    <property type="match status" value="1"/>
</dbReference>
<evidence type="ECO:0000259" key="6">
    <source>
        <dbReference type="PROSITE" id="PS51826"/>
    </source>
</evidence>
<gene>
    <name evidence="7" type="primary">aceF</name>
    <name evidence="7" type="ORF">CWB73_22125</name>
</gene>
<evidence type="ECO:0000313" key="8">
    <source>
        <dbReference type="Proteomes" id="UP000307362"/>
    </source>
</evidence>
<dbReference type="PANTHER" id="PTHR43178:SF2">
    <property type="entry name" value="DIHYDROLIPOYLLYSINE-RESIDUE ACETYLTRANSFERASE COMPONENT OF PYRUVATE DEHYDROGENASE COMPLEX"/>
    <property type="match status" value="1"/>
</dbReference>
<feature type="non-terminal residue" evidence="7">
    <location>
        <position position="110"/>
    </location>
</feature>
<dbReference type="SUPFAM" id="SSF47005">
    <property type="entry name" value="Peripheral subunit-binding domain of 2-oxo acid dehydrogenase complex"/>
    <property type="match status" value="1"/>
</dbReference>
<comment type="caution">
    <text evidence="7">The sequence shown here is derived from an EMBL/GenBank/DDBJ whole genome shotgun (WGS) entry which is preliminary data.</text>
</comment>
<dbReference type="GO" id="GO:0004742">
    <property type="term" value="F:dihydrolipoyllysine-residue acetyltransferase activity"/>
    <property type="evidence" value="ECO:0007669"/>
    <property type="project" value="UniProtKB-EC"/>
</dbReference>
<proteinExistence type="inferred from homology"/>
<name>A0A5S3YKG9_9GAMM</name>
<dbReference type="GO" id="GO:0006086">
    <property type="term" value="P:pyruvate decarboxylation to acetyl-CoA"/>
    <property type="evidence" value="ECO:0007669"/>
    <property type="project" value="TreeGrafter"/>
</dbReference>
<dbReference type="Gene3D" id="4.10.320.10">
    <property type="entry name" value="E3-binding domain"/>
    <property type="match status" value="1"/>
</dbReference>
<dbReference type="GO" id="GO:0031405">
    <property type="term" value="F:lipoic acid binding"/>
    <property type="evidence" value="ECO:0007669"/>
    <property type="project" value="TreeGrafter"/>
</dbReference>
<dbReference type="InterPro" id="IPR050743">
    <property type="entry name" value="2-oxoacid_DH_E2_comp"/>
</dbReference>
<dbReference type="AlphaFoldDB" id="A0A5S3YKG9"/>
<evidence type="ECO:0000256" key="3">
    <source>
        <dbReference type="ARBA" id="ARBA00022679"/>
    </source>
</evidence>
<protein>
    <submittedName>
        <fullName evidence="7">Pyruvate dehydrogenase complex dihydrolipoyllysine-residue acetyltransferase</fullName>
        <ecNumber evidence="7">2.3.1.12</ecNumber>
    </submittedName>
</protein>
<evidence type="ECO:0000256" key="1">
    <source>
        <dbReference type="ARBA" id="ARBA00001938"/>
    </source>
</evidence>
<organism evidence="7 8">
    <name type="scientific">Pseudoalteromonas phenolica</name>
    <dbReference type="NCBI Taxonomy" id="161398"/>
    <lineage>
        <taxon>Bacteria</taxon>
        <taxon>Pseudomonadati</taxon>
        <taxon>Pseudomonadota</taxon>
        <taxon>Gammaproteobacteria</taxon>
        <taxon>Alteromonadales</taxon>
        <taxon>Pseudoalteromonadaceae</taxon>
        <taxon>Pseudoalteromonas</taxon>
    </lineage>
</organism>
<dbReference type="EMBL" id="PNCM01000426">
    <property type="protein sequence ID" value="TMP74525.1"/>
    <property type="molecule type" value="Genomic_DNA"/>
</dbReference>